<evidence type="ECO:0000256" key="10">
    <source>
        <dbReference type="SAM" id="MobiDB-lite"/>
    </source>
</evidence>
<dbReference type="InterPro" id="IPR009292">
    <property type="entry name" value="RRP36"/>
</dbReference>
<evidence type="ECO:0000256" key="2">
    <source>
        <dbReference type="ARBA" id="ARBA00009418"/>
    </source>
</evidence>
<comment type="similarity">
    <text evidence="2 9">Belongs to the RRP36 family.</text>
</comment>
<proteinExistence type="inferred from homology"/>
<feature type="compositionally biased region" description="Polar residues" evidence="10">
    <location>
        <begin position="266"/>
        <end position="276"/>
    </location>
</feature>
<comment type="subcellular location">
    <subcellularLocation>
        <location evidence="1 9">Nucleus</location>
        <location evidence="1 9">Nucleolus</location>
    </subcellularLocation>
</comment>
<evidence type="ECO:0000256" key="8">
    <source>
        <dbReference type="ARBA" id="ARBA00025053"/>
    </source>
</evidence>
<evidence type="ECO:0000256" key="1">
    <source>
        <dbReference type="ARBA" id="ARBA00004604"/>
    </source>
</evidence>
<dbReference type="Proteomes" id="UP001648503">
    <property type="component" value="Unassembled WGS sequence"/>
</dbReference>
<keyword evidence="5" id="KW-0175">Coiled coil</keyword>
<dbReference type="EMBL" id="JAFCIX010000580">
    <property type="protein sequence ID" value="KAH6585639.1"/>
    <property type="molecule type" value="Genomic_DNA"/>
</dbReference>
<gene>
    <name evidence="11" type="ORF">BASA50_001247</name>
</gene>
<feature type="compositionally biased region" description="Acidic residues" evidence="10">
    <location>
        <begin position="126"/>
        <end position="149"/>
    </location>
</feature>
<keyword evidence="7 9" id="KW-0687">Ribonucleoprotein</keyword>
<feature type="compositionally biased region" description="Basic residues" evidence="10">
    <location>
        <begin position="337"/>
        <end position="358"/>
    </location>
</feature>
<comment type="caution">
    <text evidence="11">The sequence shown here is derived from an EMBL/GenBank/DDBJ whole genome shotgun (WGS) entry which is preliminary data.</text>
</comment>
<feature type="compositionally biased region" description="Basic and acidic residues" evidence="10">
    <location>
        <begin position="105"/>
        <end position="125"/>
    </location>
</feature>
<feature type="compositionally biased region" description="Basic and acidic residues" evidence="10">
    <location>
        <begin position="155"/>
        <end position="177"/>
    </location>
</feature>
<sequence length="358" mass="41140">MAETIKSLNTHNKKNQKHATHITTTAAGTNSKAPQPSRASATKINRDSLAELSFKDLLSVRSSVGQKTFNKIWTKTSETGLLSQTETGSDRARSKRRQRSVSPTEEGHSDDPDHDLISGDDQKDTSDDDSGSDSDDDSLDDDSDEEDDNNGPRDQYGKRIEKGQPSDTALDKGIERPRFKKTKRENKNMPMEATSKKPVSRKRQVVEVVKKISRDPRFEGYTGKFNEDLFQRSYGFIGDYERSEIEMLKGEIRSESNPERRLELQRTMTSKTSRLSTNEEKAKCQHLKREWRKAEDVRVQQGKTPFFLKNSELKRRRLEDKFKSLSEKGVDLDKVLEKRRKKNASREHRHIPAQRRAR</sequence>
<feature type="compositionally biased region" description="Polar residues" evidence="10">
    <location>
        <begin position="66"/>
        <end position="87"/>
    </location>
</feature>
<evidence type="ECO:0000256" key="9">
    <source>
        <dbReference type="RuleBase" id="RU368027"/>
    </source>
</evidence>
<evidence type="ECO:0000256" key="7">
    <source>
        <dbReference type="ARBA" id="ARBA00023274"/>
    </source>
</evidence>
<dbReference type="Pfam" id="PF06102">
    <property type="entry name" value="RRP36"/>
    <property type="match status" value="1"/>
</dbReference>
<feature type="region of interest" description="Disordered" evidence="10">
    <location>
        <begin position="1"/>
        <end position="46"/>
    </location>
</feature>
<feature type="compositionally biased region" description="Polar residues" evidence="10">
    <location>
        <begin position="30"/>
        <end position="43"/>
    </location>
</feature>
<feature type="region of interest" description="Disordered" evidence="10">
    <location>
        <begin position="333"/>
        <end position="358"/>
    </location>
</feature>
<accession>A0ABQ8ES18</accession>
<keyword evidence="3 9" id="KW-0690">Ribosome biogenesis</keyword>
<comment type="function">
    <text evidence="8 9">Component of the 90S pre-ribosome involved in the maturation of rRNAs. Required for early cleavages of the pre-RNAs in the 40S ribosomal subunit maturation pathway.</text>
</comment>
<keyword evidence="6 9" id="KW-0539">Nucleus</keyword>
<keyword evidence="4 9" id="KW-0698">rRNA processing</keyword>
<dbReference type="PANTHER" id="PTHR21738">
    <property type="entry name" value="RIBOSOMAL RNA PROCESSING PROTEIN 36 HOMOLOG"/>
    <property type="match status" value="1"/>
</dbReference>
<comment type="subunit">
    <text evidence="9">Associates with 90S and pre-40S pre-ribosomal particles.</text>
</comment>
<feature type="compositionally biased region" description="Basic residues" evidence="10">
    <location>
        <begin position="11"/>
        <end position="20"/>
    </location>
</feature>
<organism evidence="11 12">
    <name type="scientific">Batrachochytrium salamandrivorans</name>
    <dbReference type="NCBI Taxonomy" id="1357716"/>
    <lineage>
        <taxon>Eukaryota</taxon>
        <taxon>Fungi</taxon>
        <taxon>Fungi incertae sedis</taxon>
        <taxon>Chytridiomycota</taxon>
        <taxon>Chytridiomycota incertae sedis</taxon>
        <taxon>Chytridiomycetes</taxon>
        <taxon>Rhizophydiales</taxon>
        <taxon>Rhizophydiales incertae sedis</taxon>
        <taxon>Batrachochytrium</taxon>
    </lineage>
</organism>
<evidence type="ECO:0000313" key="11">
    <source>
        <dbReference type="EMBL" id="KAH6585639.1"/>
    </source>
</evidence>
<name>A0ABQ8ES18_9FUNG</name>
<protein>
    <recommendedName>
        <fullName evidence="9">rRNA biogenesis protein RRP36</fullName>
    </recommendedName>
</protein>
<feature type="region of interest" description="Disordered" evidence="10">
    <location>
        <begin position="252"/>
        <end position="281"/>
    </location>
</feature>
<reference evidence="11 12" key="1">
    <citation type="submission" date="2021-02" db="EMBL/GenBank/DDBJ databases">
        <title>Variation within the Batrachochytrium salamandrivorans European outbreak.</title>
        <authorList>
            <person name="Kelly M."/>
            <person name="Pasmans F."/>
            <person name="Shea T.P."/>
            <person name="Munoz J.F."/>
            <person name="Carranza S."/>
            <person name="Cuomo C.A."/>
            <person name="Martel A."/>
        </authorList>
    </citation>
    <scope>NUCLEOTIDE SEQUENCE [LARGE SCALE GENOMIC DNA]</scope>
    <source>
        <strain evidence="11 12">AMFP18/2</strain>
    </source>
</reference>
<evidence type="ECO:0000256" key="4">
    <source>
        <dbReference type="ARBA" id="ARBA00022552"/>
    </source>
</evidence>
<feature type="compositionally biased region" description="Polar residues" evidence="10">
    <location>
        <begin position="1"/>
        <end position="10"/>
    </location>
</feature>
<keyword evidence="12" id="KW-1185">Reference proteome</keyword>
<feature type="region of interest" description="Disordered" evidence="10">
    <location>
        <begin position="66"/>
        <end position="204"/>
    </location>
</feature>
<evidence type="ECO:0000313" key="12">
    <source>
        <dbReference type="Proteomes" id="UP001648503"/>
    </source>
</evidence>
<evidence type="ECO:0000256" key="5">
    <source>
        <dbReference type="ARBA" id="ARBA00023054"/>
    </source>
</evidence>
<dbReference type="PANTHER" id="PTHR21738:SF0">
    <property type="entry name" value="RIBOSOMAL RNA PROCESSING PROTEIN 36 HOMOLOG"/>
    <property type="match status" value="1"/>
</dbReference>
<evidence type="ECO:0000256" key="6">
    <source>
        <dbReference type="ARBA" id="ARBA00023242"/>
    </source>
</evidence>
<feature type="compositionally biased region" description="Basic and acidic residues" evidence="10">
    <location>
        <begin position="252"/>
        <end position="264"/>
    </location>
</feature>
<evidence type="ECO:0000256" key="3">
    <source>
        <dbReference type="ARBA" id="ARBA00022517"/>
    </source>
</evidence>